<dbReference type="Gene3D" id="1.10.150.240">
    <property type="entry name" value="Putative phosphatase, domain 2"/>
    <property type="match status" value="1"/>
</dbReference>
<accession>A0A2T6C7P6</accession>
<dbReference type="GO" id="GO:0016787">
    <property type="term" value="F:hydrolase activity"/>
    <property type="evidence" value="ECO:0007669"/>
    <property type="project" value="UniProtKB-KW"/>
</dbReference>
<reference evidence="4 5" key="1">
    <citation type="submission" date="2018-04" db="EMBL/GenBank/DDBJ databases">
        <title>Genomic Encyclopedia of Archaeal and Bacterial Type Strains, Phase II (KMG-II): from individual species to whole genera.</title>
        <authorList>
            <person name="Goeker M."/>
        </authorList>
    </citation>
    <scope>NUCLEOTIDE SEQUENCE [LARGE SCALE GENOMIC DNA]</scope>
    <source>
        <strain evidence="4 5">DSM 45787</strain>
    </source>
</reference>
<dbReference type="PRINTS" id="PR00413">
    <property type="entry name" value="HADHALOGNASE"/>
</dbReference>
<dbReference type="Proteomes" id="UP000244240">
    <property type="component" value="Unassembled WGS sequence"/>
</dbReference>
<keyword evidence="5" id="KW-1185">Reference proteome</keyword>
<dbReference type="InterPro" id="IPR036412">
    <property type="entry name" value="HAD-like_sf"/>
</dbReference>
<evidence type="ECO:0000256" key="3">
    <source>
        <dbReference type="ARBA" id="ARBA00022801"/>
    </source>
</evidence>
<evidence type="ECO:0000256" key="2">
    <source>
        <dbReference type="ARBA" id="ARBA00022723"/>
    </source>
</evidence>
<gene>
    <name evidence="4" type="ORF">C8P63_103134</name>
</gene>
<dbReference type="PANTHER" id="PTHR18901:SF38">
    <property type="entry name" value="PSEUDOURIDINE-5'-PHOSPHATASE"/>
    <property type="match status" value="1"/>
</dbReference>
<dbReference type="SUPFAM" id="SSF56784">
    <property type="entry name" value="HAD-like"/>
    <property type="match status" value="1"/>
</dbReference>
<dbReference type="NCBIfam" id="TIGR01509">
    <property type="entry name" value="HAD-SF-IA-v3"/>
    <property type="match status" value="1"/>
</dbReference>
<dbReference type="FunFam" id="3.40.50.1000:FF:000036">
    <property type="entry name" value="HAD family hydrolase"/>
    <property type="match status" value="1"/>
</dbReference>
<evidence type="ECO:0000256" key="1">
    <source>
        <dbReference type="ARBA" id="ARBA00006171"/>
    </source>
</evidence>
<dbReference type="RefSeq" id="WP_108021907.1">
    <property type="nucleotide sequence ID" value="NZ_QBKR01000003.1"/>
</dbReference>
<sequence>MIRAVIFDFDGLILDTETSEYRTFAEIYEQYGAQLPMESWARVVGSSDSDFDPYDYLEKHVGRPLDRGDLESRRRERHLAYIEEEDILPGVREVLEQARELGWKVGLASSSTRSWVEGYLNKLGIRPHFQCLRTRDDVERTKPDPALYRLAAECLGVDPSEAVALEDSPNGALAAKRAGMRCIAVPNSVTKHFAFGDIDLRLDSLEELDLKAWADRVEKTATGK</sequence>
<dbReference type="CDD" id="cd16423">
    <property type="entry name" value="HAD_BPGM-like"/>
    <property type="match status" value="1"/>
</dbReference>
<proteinExistence type="inferred from homology"/>
<dbReference type="SFLD" id="SFLDG01129">
    <property type="entry name" value="C1.5:_HAD__Beta-PGM__Phosphata"/>
    <property type="match status" value="1"/>
</dbReference>
<dbReference type="EMBL" id="QBKR01000003">
    <property type="protein sequence ID" value="PTX64349.1"/>
    <property type="molecule type" value="Genomic_DNA"/>
</dbReference>
<dbReference type="PANTHER" id="PTHR18901">
    <property type="entry name" value="2-DEOXYGLUCOSE-6-PHOSPHATE PHOSPHATASE 2"/>
    <property type="match status" value="1"/>
</dbReference>
<keyword evidence="2" id="KW-0479">Metal-binding</keyword>
<dbReference type="SFLD" id="SFLDG01135">
    <property type="entry name" value="C1.5.6:_HAD__Beta-PGM__Phospha"/>
    <property type="match status" value="1"/>
</dbReference>
<name>A0A2T6C7P6_9BACL</name>
<dbReference type="Gene3D" id="3.40.50.1000">
    <property type="entry name" value="HAD superfamily/HAD-like"/>
    <property type="match status" value="1"/>
</dbReference>
<dbReference type="InterPro" id="IPR023198">
    <property type="entry name" value="PGP-like_dom2"/>
</dbReference>
<comment type="caution">
    <text evidence="4">The sequence shown here is derived from an EMBL/GenBank/DDBJ whole genome shotgun (WGS) entry which is preliminary data.</text>
</comment>
<comment type="similarity">
    <text evidence="1">Belongs to the HAD-like hydrolase superfamily. CbbY/CbbZ/Gph/YieH family.</text>
</comment>
<dbReference type="InterPro" id="IPR023214">
    <property type="entry name" value="HAD_sf"/>
</dbReference>
<dbReference type="SFLD" id="SFLDS00003">
    <property type="entry name" value="Haloacid_Dehalogenase"/>
    <property type="match status" value="1"/>
</dbReference>
<dbReference type="GO" id="GO:0046872">
    <property type="term" value="F:metal ion binding"/>
    <property type="evidence" value="ECO:0007669"/>
    <property type="project" value="UniProtKB-KW"/>
</dbReference>
<protein>
    <submittedName>
        <fullName evidence="4">HAD superfamily hydrolase (TIGR01509 family)</fullName>
    </submittedName>
</protein>
<dbReference type="InterPro" id="IPR041492">
    <property type="entry name" value="HAD_2"/>
</dbReference>
<evidence type="ECO:0000313" key="4">
    <source>
        <dbReference type="EMBL" id="PTX64349.1"/>
    </source>
</evidence>
<organism evidence="4 5">
    <name type="scientific">Melghirimyces profundicolus</name>
    <dbReference type="NCBI Taxonomy" id="1242148"/>
    <lineage>
        <taxon>Bacteria</taxon>
        <taxon>Bacillati</taxon>
        <taxon>Bacillota</taxon>
        <taxon>Bacilli</taxon>
        <taxon>Bacillales</taxon>
        <taxon>Thermoactinomycetaceae</taxon>
        <taxon>Melghirimyces</taxon>
    </lineage>
</organism>
<dbReference type="AlphaFoldDB" id="A0A2T6C7P6"/>
<keyword evidence="3 4" id="KW-0378">Hydrolase</keyword>
<evidence type="ECO:0000313" key="5">
    <source>
        <dbReference type="Proteomes" id="UP000244240"/>
    </source>
</evidence>
<dbReference type="Pfam" id="PF13419">
    <property type="entry name" value="HAD_2"/>
    <property type="match status" value="1"/>
</dbReference>
<dbReference type="InterPro" id="IPR006439">
    <property type="entry name" value="HAD-SF_hydro_IA"/>
</dbReference>
<dbReference type="OrthoDB" id="9797743at2"/>